<dbReference type="EMBL" id="CP013065">
    <property type="protein sequence ID" value="ALM13392.1"/>
    <property type="molecule type" value="Genomic_DNA"/>
</dbReference>
<feature type="transmembrane region" description="Helical" evidence="1">
    <location>
        <begin position="64"/>
        <end position="85"/>
    </location>
</feature>
<evidence type="ECO:0000313" key="2">
    <source>
        <dbReference type="EMBL" id="ALM13392.1"/>
    </source>
</evidence>
<dbReference type="AlphaFoldDB" id="A0A0S1SII7"/>
<organism evidence="2 3">
    <name type="scientific">Candidatus Peribacter riflensis</name>
    <dbReference type="NCBI Taxonomy" id="1735162"/>
    <lineage>
        <taxon>Bacteria</taxon>
        <taxon>Candidatus Peregrinibacteriota</taxon>
        <taxon>Candidatus Peribacteria</taxon>
        <taxon>Candidatus Peribacterales</taxon>
        <taxon>Candidatus Peribacteraceae</taxon>
        <taxon>Candidatus Peribacter</taxon>
    </lineage>
</organism>
<protein>
    <submittedName>
        <fullName evidence="2">Uncharacterized protein</fullName>
    </submittedName>
</protein>
<evidence type="ECO:0000313" key="3">
    <source>
        <dbReference type="Proteomes" id="UP000069135"/>
    </source>
</evidence>
<sequence length="93" mass="10635">MGYFSMFFAGFLAGIGYEWFQRKSIWDNTEEGCFNGCLIALGTLVAAVTFTVVIALQLQYWSHAAVLFASFYGTFFLLWSCECLVERWKNRSS</sequence>
<accession>A0A0S1SN31</accession>
<accession>A0A0S1SII7</accession>
<keyword evidence="1" id="KW-0812">Transmembrane</keyword>
<evidence type="ECO:0000256" key="1">
    <source>
        <dbReference type="SAM" id="Phobius"/>
    </source>
</evidence>
<feature type="transmembrane region" description="Helical" evidence="1">
    <location>
        <begin position="33"/>
        <end position="58"/>
    </location>
</feature>
<keyword evidence="1" id="KW-1133">Transmembrane helix</keyword>
<feature type="transmembrane region" description="Helical" evidence="1">
    <location>
        <begin position="6"/>
        <end position="21"/>
    </location>
</feature>
<gene>
    <name evidence="2" type="ORF">PeribacterD1_0719</name>
</gene>
<proteinExistence type="predicted"/>
<accession>A0A0S1SUL3</accession>
<name>A0A0S1SII7_9BACT</name>
<reference evidence="3" key="1">
    <citation type="submission" date="2015-10" db="EMBL/GenBank/DDBJ databases">
        <title>Analysis of five complete genome sequences for members of the class Peribacteria in the recently recognized Peregrinibacteria bacterial phylum.</title>
        <authorList>
            <person name="Anantharaman K."/>
            <person name="Brown C.T."/>
            <person name="Burstein D."/>
            <person name="Castelle C.J."/>
            <person name="Probst A.J."/>
            <person name="Thomas B.C."/>
            <person name="Williams K.H."/>
            <person name="Banfield J.F."/>
        </authorList>
    </citation>
    <scope>NUCLEOTIDE SEQUENCE [LARGE SCALE GENOMIC DNA]</scope>
</reference>
<accession>A0A0S1SUU2</accession>
<accession>A0A0S1SIS8</accession>
<dbReference type="Proteomes" id="UP000069135">
    <property type="component" value="Chromosome"/>
</dbReference>
<reference evidence="2 3" key="2">
    <citation type="journal article" date="2016" name="PeerJ">
        <title>Analysis of five complete genome sequences for members of the class Peribacteria in the recently recognized Peregrinibacteria bacterial phylum.</title>
        <authorList>
            <person name="Anantharaman K."/>
            <person name="Brown C.T."/>
            <person name="Burstein D."/>
            <person name="Castelle C.J."/>
            <person name="Probst A.J."/>
            <person name="Thomas B.C."/>
            <person name="Williams K.H."/>
            <person name="Banfield J.F."/>
        </authorList>
    </citation>
    <scope>NUCLEOTIDE SEQUENCE [LARGE SCALE GENOMIC DNA]</scope>
    <source>
        <strain evidence="2">RIFOXYD1_FULL_PER-ii_59_16</strain>
    </source>
</reference>
<dbReference type="KEGG" id="prf:PeribacterA2_0718"/>
<keyword evidence="1" id="KW-0472">Membrane</keyword>